<comment type="caution">
    <text evidence="2">The sequence shown here is derived from an EMBL/GenBank/DDBJ whole genome shotgun (WGS) entry which is preliminary data.</text>
</comment>
<dbReference type="AlphaFoldDB" id="A0A9N9UFA9"/>
<dbReference type="Proteomes" id="UP000754883">
    <property type="component" value="Unassembled WGS sequence"/>
</dbReference>
<name>A0A9N9UFA9_9HYPO</name>
<dbReference type="InterPro" id="IPR001214">
    <property type="entry name" value="SET_dom"/>
</dbReference>
<proteinExistence type="predicted"/>
<dbReference type="PANTHER" id="PTHR13271:SF137">
    <property type="entry name" value="SET DOMAIN-CONTAINING PROTEIN"/>
    <property type="match status" value="1"/>
</dbReference>
<dbReference type="InterPro" id="IPR050600">
    <property type="entry name" value="SETD3_SETD6_MTase"/>
</dbReference>
<dbReference type="PANTHER" id="PTHR13271">
    <property type="entry name" value="UNCHARACTERIZED PUTATIVE METHYLTRANSFERASE"/>
    <property type="match status" value="1"/>
</dbReference>
<accession>A0A9N9UFA9</accession>
<reference evidence="2 3" key="2">
    <citation type="submission" date="2021-10" db="EMBL/GenBank/DDBJ databases">
        <authorList>
            <person name="Piombo E."/>
        </authorList>
    </citation>
    <scope>NUCLEOTIDE SEQUENCE [LARGE SCALE GENOMIC DNA]</scope>
</reference>
<dbReference type="OrthoDB" id="441812at2759"/>
<sequence length="383" mass="42986">MDPIDHLLTWADVKGIALNGIRPRVLPGRGIGILATRDLKANETILAVPSNALRTLDNTSKSITEALQGATVHAILATALCLDFHDTPDDFAIWKAVFPSLQDIITSMPLCWPQELVALLPPKAQTLLSKQSAKFDKDWSVVSSAAASLPAGITRPQFMYAWLLVNTRTFYHTTPATKAKLPKEDHMVLQPVADLFNHSPDGCSVAFGHKGFQITTTHAHKAGDEMFIRYGSHSNDFLLVEYGFTIPSPENPFDETALDPYLCPRFTPAQKELLEEEGFWTGYMLDSQTACYRTQTALRLLCLPEWQWRAVLDGQRDEDEDGALVDAELLKLLRKYEKDARATVTEIDQLDKVGEDESRRLLRERWIEIRQLIDTNAARLSQQ</sequence>
<dbReference type="InterPro" id="IPR044429">
    <property type="entry name" value="SETD4_SET"/>
</dbReference>
<gene>
    <name evidence="2" type="ORF">CBYS24578_00014926</name>
</gene>
<dbReference type="GO" id="GO:0016279">
    <property type="term" value="F:protein-lysine N-methyltransferase activity"/>
    <property type="evidence" value="ECO:0007669"/>
    <property type="project" value="InterPro"/>
</dbReference>
<feature type="domain" description="SET" evidence="1">
    <location>
        <begin position="19"/>
        <end position="231"/>
    </location>
</feature>
<dbReference type="Gene3D" id="3.90.1410.10">
    <property type="entry name" value="set domain protein methyltransferase, domain 1"/>
    <property type="match status" value="1"/>
</dbReference>
<dbReference type="CDD" id="cd19177">
    <property type="entry name" value="SET_SETD4"/>
    <property type="match status" value="1"/>
</dbReference>
<organism evidence="2 3">
    <name type="scientific">Clonostachys byssicola</name>
    <dbReference type="NCBI Taxonomy" id="160290"/>
    <lineage>
        <taxon>Eukaryota</taxon>
        <taxon>Fungi</taxon>
        <taxon>Dikarya</taxon>
        <taxon>Ascomycota</taxon>
        <taxon>Pezizomycotina</taxon>
        <taxon>Sordariomycetes</taxon>
        <taxon>Hypocreomycetidae</taxon>
        <taxon>Hypocreales</taxon>
        <taxon>Bionectriaceae</taxon>
        <taxon>Clonostachys</taxon>
    </lineage>
</organism>
<evidence type="ECO:0000313" key="2">
    <source>
        <dbReference type="EMBL" id="CAG9987626.1"/>
    </source>
</evidence>
<reference evidence="3" key="1">
    <citation type="submission" date="2019-06" db="EMBL/GenBank/DDBJ databases">
        <authorList>
            <person name="Broberg M."/>
        </authorList>
    </citation>
    <scope>NUCLEOTIDE SEQUENCE [LARGE SCALE GENOMIC DNA]</scope>
</reference>
<dbReference type="EMBL" id="CABFNO020001436">
    <property type="protein sequence ID" value="CAG9987626.1"/>
    <property type="molecule type" value="Genomic_DNA"/>
</dbReference>
<dbReference type="SUPFAM" id="SSF82199">
    <property type="entry name" value="SET domain"/>
    <property type="match status" value="1"/>
</dbReference>
<keyword evidence="3" id="KW-1185">Reference proteome</keyword>
<evidence type="ECO:0000313" key="3">
    <source>
        <dbReference type="Proteomes" id="UP000754883"/>
    </source>
</evidence>
<dbReference type="InterPro" id="IPR046341">
    <property type="entry name" value="SET_dom_sf"/>
</dbReference>
<protein>
    <recommendedName>
        <fullName evidence="1">SET domain-containing protein</fullName>
    </recommendedName>
</protein>
<evidence type="ECO:0000259" key="1">
    <source>
        <dbReference type="PROSITE" id="PS50280"/>
    </source>
</evidence>
<dbReference type="PROSITE" id="PS50280">
    <property type="entry name" value="SET"/>
    <property type="match status" value="1"/>
</dbReference>
<dbReference type="Pfam" id="PF00856">
    <property type="entry name" value="SET"/>
    <property type="match status" value="1"/>
</dbReference>